<dbReference type="Gene3D" id="3.40.630.190">
    <property type="entry name" value="LCP protein"/>
    <property type="match status" value="1"/>
</dbReference>
<dbReference type="PANTHER" id="PTHR33392">
    <property type="entry name" value="POLYISOPRENYL-TEICHOIC ACID--PEPTIDOGLYCAN TEICHOIC ACID TRANSFERASE TAGU"/>
    <property type="match status" value="1"/>
</dbReference>
<dbReference type="RefSeq" id="WP_127725291.1">
    <property type="nucleotide sequence ID" value="NZ_RLIH01000019.1"/>
</dbReference>
<accession>A0A437S4L4</accession>
<evidence type="ECO:0000313" key="4">
    <source>
        <dbReference type="EMBL" id="RVU53953.1"/>
    </source>
</evidence>
<organism evidence="4 5">
    <name type="scientific">Anaerosphaera multitolerans</name>
    <dbReference type="NCBI Taxonomy" id="2487351"/>
    <lineage>
        <taxon>Bacteria</taxon>
        <taxon>Bacillati</taxon>
        <taxon>Bacillota</taxon>
        <taxon>Tissierellia</taxon>
        <taxon>Tissierellales</taxon>
        <taxon>Peptoniphilaceae</taxon>
        <taxon>Anaerosphaera</taxon>
    </lineage>
</organism>
<protein>
    <submittedName>
        <fullName evidence="4">LytR family transcriptional regulator</fullName>
    </submittedName>
</protein>
<dbReference type="PANTHER" id="PTHR33392:SF6">
    <property type="entry name" value="POLYISOPRENYL-TEICHOIC ACID--PEPTIDOGLYCAN TEICHOIC ACID TRANSFERASE TAGU"/>
    <property type="match status" value="1"/>
</dbReference>
<dbReference type="InterPro" id="IPR004474">
    <property type="entry name" value="LytR_CpsA_psr"/>
</dbReference>
<evidence type="ECO:0000256" key="1">
    <source>
        <dbReference type="ARBA" id="ARBA00006068"/>
    </source>
</evidence>
<evidence type="ECO:0000256" key="2">
    <source>
        <dbReference type="SAM" id="MobiDB-lite"/>
    </source>
</evidence>
<dbReference type="NCBIfam" id="TIGR00350">
    <property type="entry name" value="lytR_cpsA_psr"/>
    <property type="match status" value="1"/>
</dbReference>
<feature type="domain" description="Cell envelope-related transcriptional attenuator" evidence="3">
    <location>
        <begin position="87"/>
        <end position="243"/>
    </location>
</feature>
<dbReference type="AlphaFoldDB" id="A0A437S4L4"/>
<dbReference type="Pfam" id="PF03816">
    <property type="entry name" value="LytR_cpsA_psr"/>
    <property type="match status" value="1"/>
</dbReference>
<dbReference type="Proteomes" id="UP000288812">
    <property type="component" value="Unassembled WGS sequence"/>
</dbReference>
<gene>
    <name evidence="4" type="ORF">EF514_09940</name>
</gene>
<sequence length="356" mass="40292">MKHVYRIFIFLSILLLSGAVVMAYSLKPKFGNKGINLLENETEKTAFENDKNKDINVFSGDEPLNVLVLGVDKSATVDMTEEQNGMRTDTIMLFTIDPKTDRVQILSIPRDTYIKIHGYGENKVNAAFNEYVYPNGGLELTVKTIEDFLDIEINHYAIVDYKAVVGIVDTVGGIDIEWDHPDYTYRDDWVVPPLVINLKRGINHLDGEGAVSYLRTRKAYANQDIGRISAQQDFLMKMFDKLKTPATIFRLPSILDLIDRYVETDLNYGEISYLAHYGLKLERENISTATVEGRDGRATIGKDDVSIYVVSKDSARKLITDFLEGKAELETEEDLEESHSEDDVNNITNENIKEAV</sequence>
<dbReference type="OrthoDB" id="305468at2"/>
<dbReference type="InterPro" id="IPR050922">
    <property type="entry name" value="LytR/CpsA/Psr_CW_biosynth"/>
</dbReference>
<comment type="similarity">
    <text evidence="1">Belongs to the LytR/CpsA/Psr (LCP) family.</text>
</comment>
<dbReference type="EMBL" id="RLIH01000019">
    <property type="protein sequence ID" value="RVU53953.1"/>
    <property type="molecule type" value="Genomic_DNA"/>
</dbReference>
<name>A0A437S4L4_9FIRM</name>
<keyword evidence="5" id="KW-1185">Reference proteome</keyword>
<feature type="region of interest" description="Disordered" evidence="2">
    <location>
        <begin position="330"/>
        <end position="356"/>
    </location>
</feature>
<reference evidence="4 5" key="1">
    <citation type="submission" date="2018-11" db="EMBL/GenBank/DDBJ databases">
        <title>Genome sequencing and assembly of Anaerosphaera sp. nov., GS7-6-2.</title>
        <authorList>
            <person name="Rettenmaier R."/>
            <person name="Liebl W."/>
            <person name="Zverlov V."/>
        </authorList>
    </citation>
    <scope>NUCLEOTIDE SEQUENCE [LARGE SCALE GENOMIC DNA]</scope>
    <source>
        <strain evidence="4 5">GS7-6-2</strain>
    </source>
</reference>
<evidence type="ECO:0000259" key="3">
    <source>
        <dbReference type="Pfam" id="PF03816"/>
    </source>
</evidence>
<evidence type="ECO:0000313" key="5">
    <source>
        <dbReference type="Proteomes" id="UP000288812"/>
    </source>
</evidence>
<proteinExistence type="inferred from homology"/>
<comment type="caution">
    <text evidence="4">The sequence shown here is derived from an EMBL/GenBank/DDBJ whole genome shotgun (WGS) entry which is preliminary data.</text>
</comment>